<name>A0A2P1GML5_9MONO</name>
<feature type="coiled-coil region" evidence="1">
    <location>
        <begin position="130"/>
        <end position="157"/>
    </location>
</feature>
<keyword evidence="2" id="KW-0472">Membrane</keyword>
<dbReference type="EMBL" id="MG599980">
    <property type="protein sequence ID" value="AVM87236.1"/>
    <property type="molecule type" value="Viral_cRNA"/>
</dbReference>
<keyword evidence="2" id="KW-1133">Transmembrane helix</keyword>
<evidence type="ECO:0000256" key="1">
    <source>
        <dbReference type="SAM" id="Coils"/>
    </source>
</evidence>
<dbReference type="Proteomes" id="UP000297055">
    <property type="component" value="Segment"/>
</dbReference>
<keyword evidence="1" id="KW-0175">Coiled coil</keyword>
<dbReference type="SMR" id="A0A2P1GML5"/>
<keyword evidence="2" id="KW-0812">Transmembrane</keyword>
<keyword evidence="4" id="KW-1185">Reference proteome</keyword>
<dbReference type="RefSeq" id="YP_010085040.1">
    <property type="nucleotide sequence ID" value="NC_055175.1"/>
</dbReference>
<dbReference type="KEGG" id="vg:65100069"/>
<proteinExistence type="predicted"/>
<evidence type="ECO:0000256" key="2">
    <source>
        <dbReference type="SAM" id="Phobius"/>
    </source>
</evidence>
<evidence type="ECO:0000313" key="3">
    <source>
        <dbReference type="EMBL" id="AVM87236.1"/>
    </source>
</evidence>
<protein>
    <submittedName>
        <fullName evidence="3">Putative glycoprotein 1</fullName>
    </submittedName>
</protein>
<feature type="transmembrane region" description="Helical" evidence="2">
    <location>
        <begin position="388"/>
        <end position="406"/>
    </location>
</feature>
<accession>A0A2P1GML5</accession>
<sequence length="426" mass="46303">MNLWITIAALLVLPSHLPSTVSADIIAEKSIVIDRMAKLIIPLGPPATSSKCINIKEAERQNGNLRDLLTEHHKPHRGTRSITLILTLLIMIVGAYIAKTALEGFSNNARQTADTLSSQGDLNALTGNALKQVNAQLKKLAARVFNLEENAAATSDRLSQLECSQKFLMGAHTNPHASYCKNVLLKHLVKTPSGISLPESSWACLPEEALLSPITPYVLSFDTAGTPVLIVGYGDVISAGPIVARVFDFTVGNDSSASMVVFKRPVIILQDVYMSPESCGCTIMAESQVVCRAHTSECSGGTPVAECVQRGDCMAYESLEGPAINWATVGFDPEKMTMTAREGPINGTSLDQLLQQRDREETRYQTNMDELRKSSIEAEGWLTALKRYLLYGAMALMALFLVQTAITCVKNLQAEDNRSRSTRGGY</sequence>
<reference evidence="3" key="1">
    <citation type="journal article" date="2018" name="Nature">
        <title>The evolutionary history of vertebrate RNA viruses.</title>
        <authorList>
            <person name="Shi M."/>
            <person name="Lin X.D."/>
            <person name="Chen X."/>
            <person name="Tian J.H."/>
            <person name="Chen L.J."/>
            <person name="Li K."/>
            <person name="Wang W."/>
            <person name="Eden J.S."/>
            <person name="Shen J.J."/>
            <person name="Liu L."/>
            <person name="Holmes E.C."/>
            <person name="Zhang Y.Z."/>
        </authorList>
    </citation>
    <scope>NUCLEOTIDE SEQUENCE [LARGE SCALE GENOMIC DNA]</scope>
    <source>
        <strain evidence="3">XYHYS28627</strain>
    </source>
</reference>
<dbReference type="GeneID" id="65100069"/>
<evidence type="ECO:0000313" key="4">
    <source>
        <dbReference type="Proteomes" id="UP000297055"/>
    </source>
</evidence>
<organism evidence="3">
    <name type="scientific">Wenling frogfish filovirus</name>
    <dbReference type="NCBI Taxonomy" id="2116487"/>
    <lineage>
        <taxon>Viruses</taxon>
        <taxon>Riboviria</taxon>
        <taxon>Orthornavirae</taxon>
        <taxon>Negarnaviricota</taxon>
        <taxon>Haploviricotina</taxon>
        <taxon>Monjiviricetes</taxon>
        <taxon>Mononegavirales</taxon>
        <taxon>Filoviridae</taxon>
        <taxon>Striavirus</taxon>
        <taxon>Striavirus antennarii</taxon>
    </lineage>
</organism>
<feature type="transmembrane region" description="Helical" evidence="2">
    <location>
        <begin position="82"/>
        <end position="102"/>
    </location>
</feature>